<accession>A0A3B0UB04</accession>
<reference evidence="1" key="1">
    <citation type="submission" date="2018-06" db="EMBL/GenBank/DDBJ databases">
        <authorList>
            <person name="Zhirakovskaya E."/>
        </authorList>
    </citation>
    <scope>NUCLEOTIDE SEQUENCE</scope>
</reference>
<protein>
    <submittedName>
        <fullName evidence="1">Uncharacterized protein</fullName>
    </submittedName>
</protein>
<gene>
    <name evidence="1" type="ORF">MNBD_BACTEROID04-516</name>
</gene>
<proteinExistence type="predicted"/>
<organism evidence="1">
    <name type="scientific">hydrothermal vent metagenome</name>
    <dbReference type="NCBI Taxonomy" id="652676"/>
    <lineage>
        <taxon>unclassified sequences</taxon>
        <taxon>metagenomes</taxon>
        <taxon>ecological metagenomes</taxon>
    </lineage>
</organism>
<dbReference type="EMBL" id="UOER01000420">
    <property type="protein sequence ID" value="VAW25483.1"/>
    <property type="molecule type" value="Genomic_DNA"/>
</dbReference>
<name>A0A3B0UB04_9ZZZZ</name>
<dbReference type="AlphaFoldDB" id="A0A3B0UB04"/>
<sequence>MGISSGALVYLYQSNKKEVSSTIPEVTEVEIPIVTITPAVARSLITADTEKNIDTTAGSTAVLKTIAKELEETTGTDSIKNIYLTEKATIFTKNETGGIQQNTGIKKLLSVWSNKMPALLSRSFSKEFMLGVYSSNSGRNMPFLILTTNSYEQTFAGMFKWENNILSDFYKLFGLSTKQATQSFRDYVIRGNDVRILKNQNGETLMLYSFINKDMLVVTTNEEVLNKILFKLK</sequence>
<evidence type="ECO:0000313" key="1">
    <source>
        <dbReference type="EMBL" id="VAW25483.1"/>
    </source>
</evidence>